<keyword evidence="3" id="KW-1185">Reference proteome</keyword>
<dbReference type="InterPro" id="IPR037171">
    <property type="entry name" value="NagB/RpiA_transferase-like"/>
</dbReference>
<dbReference type="InterPro" id="IPR006148">
    <property type="entry name" value="Glc/Gal-6P_isomerase"/>
</dbReference>
<gene>
    <name evidence="2" type="ORF">EYC84_007678</name>
</gene>
<reference evidence="2 3" key="1">
    <citation type="submission" date="2019-06" db="EMBL/GenBank/DDBJ databases">
        <title>Genome Sequence of the Brown Rot Fungal Pathogen Monilinia fructicola.</title>
        <authorList>
            <person name="De Miccolis Angelini R.M."/>
            <person name="Landi L."/>
            <person name="Abate D."/>
            <person name="Pollastro S."/>
            <person name="Romanazzi G."/>
            <person name="Faretra F."/>
        </authorList>
    </citation>
    <scope>NUCLEOTIDE SEQUENCE [LARGE SCALE GENOMIC DNA]</scope>
    <source>
        <strain evidence="2 3">Mfrc123</strain>
    </source>
</reference>
<comment type="caution">
    <text evidence="2">The sequence shown here is derived from an EMBL/GenBank/DDBJ whole genome shotgun (WGS) entry which is preliminary data.</text>
</comment>
<dbReference type="Pfam" id="PF01182">
    <property type="entry name" value="Glucosamine_iso"/>
    <property type="match status" value="1"/>
</dbReference>
<protein>
    <recommendedName>
        <fullName evidence="1">Glucosamine/galactosamine-6-phosphate isomerase domain-containing protein</fullName>
    </recommendedName>
</protein>
<name>A0A5M9JH99_MONFR</name>
<dbReference type="EMBL" id="VICG01000009">
    <property type="protein sequence ID" value="KAA8568671.1"/>
    <property type="molecule type" value="Genomic_DNA"/>
</dbReference>
<evidence type="ECO:0000313" key="3">
    <source>
        <dbReference type="Proteomes" id="UP000322873"/>
    </source>
</evidence>
<sequence length="149" mass="15977">MPYCERRTQNHTLTLPVVTHGVKIAFVATGGGKKEIMKAIFEGGNGLPCALVNEGARERCSWFVDNAAVEGVSYPQERKAGSRQDLTRYDFAVEKDGCAGGFFGSGVQSEDMDGVLKGQGFISGTSYHLSSPLVPLLLGGEFLNMSLRA</sequence>
<evidence type="ECO:0000259" key="1">
    <source>
        <dbReference type="Pfam" id="PF01182"/>
    </source>
</evidence>
<dbReference type="Gene3D" id="3.40.50.1360">
    <property type="match status" value="1"/>
</dbReference>
<evidence type="ECO:0000313" key="2">
    <source>
        <dbReference type="EMBL" id="KAA8568671.1"/>
    </source>
</evidence>
<dbReference type="AlphaFoldDB" id="A0A5M9JH99"/>
<accession>A0A5M9JH99</accession>
<dbReference type="GO" id="GO:0005975">
    <property type="term" value="P:carbohydrate metabolic process"/>
    <property type="evidence" value="ECO:0007669"/>
    <property type="project" value="InterPro"/>
</dbReference>
<feature type="domain" description="Glucosamine/galactosamine-6-phosphate isomerase" evidence="1">
    <location>
        <begin position="11"/>
        <end position="59"/>
    </location>
</feature>
<dbReference type="SUPFAM" id="SSF100950">
    <property type="entry name" value="NagB/RpiA/CoA transferase-like"/>
    <property type="match status" value="1"/>
</dbReference>
<proteinExistence type="predicted"/>
<organism evidence="2 3">
    <name type="scientific">Monilinia fructicola</name>
    <name type="common">Brown rot fungus</name>
    <name type="synonym">Ciboria fructicola</name>
    <dbReference type="NCBI Taxonomy" id="38448"/>
    <lineage>
        <taxon>Eukaryota</taxon>
        <taxon>Fungi</taxon>
        <taxon>Dikarya</taxon>
        <taxon>Ascomycota</taxon>
        <taxon>Pezizomycotina</taxon>
        <taxon>Leotiomycetes</taxon>
        <taxon>Helotiales</taxon>
        <taxon>Sclerotiniaceae</taxon>
        <taxon>Monilinia</taxon>
    </lineage>
</organism>
<dbReference type="VEuPathDB" id="FungiDB:MFRU_012g01890"/>
<dbReference type="Proteomes" id="UP000322873">
    <property type="component" value="Unassembled WGS sequence"/>
</dbReference>